<evidence type="ECO:0000256" key="1">
    <source>
        <dbReference type="SAM" id="Phobius"/>
    </source>
</evidence>
<evidence type="ECO:0000313" key="2">
    <source>
        <dbReference type="EMBL" id="RVX08408.1"/>
    </source>
</evidence>
<protein>
    <submittedName>
        <fullName evidence="2">Uncharacterized protein</fullName>
    </submittedName>
</protein>
<keyword evidence="1" id="KW-0812">Transmembrane</keyword>
<keyword evidence="1" id="KW-1133">Transmembrane helix</keyword>
<dbReference type="AlphaFoldDB" id="A0A438JHH5"/>
<feature type="transmembrane region" description="Helical" evidence="1">
    <location>
        <begin position="115"/>
        <end position="133"/>
    </location>
</feature>
<sequence>MRGWVLGGELVILELRGWYWVVGLRSTVSAVKRWKMMRLLLGVPGKGFRNGDCLFSPILLMLGSSGASGFCYENRIEASSSMKAFKSWRWLFRKRNAVFDGGVQGKPGFNKMKQLPFMGIVCIVMLVIVYRTTNYQYQQTEVQ</sequence>
<comment type="caution">
    <text evidence="2">The sequence shown here is derived from an EMBL/GenBank/DDBJ whole genome shotgun (WGS) entry which is preliminary data.</text>
</comment>
<proteinExistence type="predicted"/>
<name>A0A438JHH5_VITVI</name>
<gene>
    <name evidence="2" type="ORF">CK203_014221</name>
</gene>
<dbReference type="EMBL" id="QGNW01000041">
    <property type="protein sequence ID" value="RVX08408.1"/>
    <property type="molecule type" value="Genomic_DNA"/>
</dbReference>
<dbReference type="Proteomes" id="UP000288805">
    <property type="component" value="Unassembled WGS sequence"/>
</dbReference>
<evidence type="ECO:0000313" key="3">
    <source>
        <dbReference type="Proteomes" id="UP000288805"/>
    </source>
</evidence>
<reference evidence="2 3" key="1">
    <citation type="journal article" date="2018" name="PLoS Genet.">
        <title>Population sequencing reveals clonal diversity and ancestral inbreeding in the grapevine cultivar Chardonnay.</title>
        <authorList>
            <person name="Roach M.J."/>
            <person name="Johnson D.L."/>
            <person name="Bohlmann J."/>
            <person name="van Vuuren H.J."/>
            <person name="Jones S.J."/>
            <person name="Pretorius I.S."/>
            <person name="Schmidt S.A."/>
            <person name="Borneman A.R."/>
        </authorList>
    </citation>
    <scope>NUCLEOTIDE SEQUENCE [LARGE SCALE GENOMIC DNA]</scope>
    <source>
        <strain evidence="3">cv. Chardonnay</strain>
        <tissue evidence="2">Leaf</tissue>
    </source>
</reference>
<accession>A0A438JHH5</accession>
<keyword evidence="1" id="KW-0472">Membrane</keyword>
<organism evidence="2 3">
    <name type="scientific">Vitis vinifera</name>
    <name type="common">Grape</name>
    <dbReference type="NCBI Taxonomy" id="29760"/>
    <lineage>
        <taxon>Eukaryota</taxon>
        <taxon>Viridiplantae</taxon>
        <taxon>Streptophyta</taxon>
        <taxon>Embryophyta</taxon>
        <taxon>Tracheophyta</taxon>
        <taxon>Spermatophyta</taxon>
        <taxon>Magnoliopsida</taxon>
        <taxon>eudicotyledons</taxon>
        <taxon>Gunneridae</taxon>
        <taxon>Pentapetalae</taxon>
        <taxon>rosids</taxon>
        <taxon>Vitales</taxon>
        <taxon>Vitaceae</taxon>
        <taxon>Viteae</taxon>
        <taxon>Vitis</taxon>
    </lineage>
</organism>